<dbReference type="PANTHER" id="PTHR45931">
    <property type="entry name" value="SI:CH211-59O9.10"/>
    <property type="match status" value="1"/>
</dbReference>
<evidence type="ECO:0000313" key="6">
    <source>
        <dbReference type="EMBL" id="EKX41216.1"/>
    </source>
</evidence>
<reference evidence="6 8" key="1">
    <citation type="journal article" date="2012" name="Nature">
        <title>Algal genomes reveal evolutionary mosaicism and the fate of nucleomorphs.</title>
        <authorList>
            <consortium name="DOE Joint Genome Institute"/>
            <person name="Curtis B.A."/>
            <person name="Tanifuji G."/>
            <person name="Burki F."/>
            <person name="Gruber A."/>
            <person name="Irimia M."/>
            <person name="Maruyama S."/>
            <person name="Arias M.C."/>
            <person name="Ball S.G."/>
            <person name="Gile G.H."/>
            <person name="Hirakawa Y."/>
            <person name="Hopkins J.F."/>
            <person name="Kuo A."/>
            <person name="Rensing S.A."/>
            <person name="Schmutz J."/>
            <person name="Symeonidi A."/>
            <person name="Elias M."/>
            <person name="Eveleigh R.J."/>
            <person name="Herman E.K."/>
            <person name="Klute M.J."/>
            <person name="Nakayama T."/>
            <person name="Obornik M."/>
            <person name="Reyes-Prieto A."/>
            <person name="Armbrust E.V."/>
            <person name="Aves S.J."/>
            <person name="Beiko R.G."/>
            <person name="Coutinho P."/>
            <person name="Dacks J.B."/>
            <person name="Durnford D.G."/>
            <person name="Fast N.M."/>
            <person name="Green B.R."/>
            <person name="Grisdale C.J."/>
            <person name="Hempel F."/>
            <person name="Henrissat B."/>
            <person name="Hoppner M.P."/>
            <person name="Ishida K."/>
            <person name="Kim E."/>
            <person name="Koreny L."/>
            <person name="Kroth P.G."/>
            <person name="Liu Y."/>
            <person name="Malik S.B."/>
            <person name="Maier U.G."/>
            <person name="McRose D."/>
            <person name="Mock T."/>
            <person name="Neilson J.A."/>
            <person name="Onodera N.T."/>
            <person name="Poole A.M."/>
            <person name="Pritham E.J."/>
            <person name="Richards T.A."/>
            <person name="Rocap G."/>
            <person name="Roy S.W."/>
            <person name="Sarai C."/>
            <person name="Schaack S."/>
            <person name="Shirato S."/>
            <person name="Slamovits C.H."/>
            <person name="Spencer D.F."/>
            <person name="Suzuki S."/>
            <person name="Worden A.Z."/>
            <person name="Zauner S."/>
            <person name="Barry K."/>
            <person name="Bell C."/>
            <person name="Bharti A.K."/>
            <person name="Crow J.A."/>
            <person name="Grimwood J."/>
            <person name="Kramer R."/>
            <person name="Lindquist E."/>
            <person name="Lucas S."/>
            <person name="Salamov A."/>
            <person name="McFadden G.I."/>
            <person name="Lane C.E."/>
            <person name="Keeling P.J."/>
            <person name="Gray M.W."/>
            <person name="Grigoriev I.V."/>
            <person name="Archibald J.M."/>
        </authorList>
    </citation>
    <scope>NUCLEOTIDE SEQUENCE</scope>
    <source>
        <strain evidence="6 8">CCMP2712</strain>
    </source>
</reference>
<dbReference type="KEGG" id="gtt:GUITHDRAFT_142140"/>
<dbReference type="HOGENOM" id="CLU_1985848_0_0_1"/>
<dbReference type="GO" id="GO:0006511">
    <property type="term" value="P:ubiquitin-dependent protein catabolic process"/>
    <property type="evidence" value="ECO:0007669"/>
    <property type="project" value="TreeGrafter"/>
</dbReference>
<dbReference type="EnsemblProtists" id="EKX41216">
    <property type="protein sequence ID" value="EKX41216"/>
    <property type="gene ID" value="GUITHDRAFT_142140"/>
</dbReference>
<evidence type="ECO:0000256" key="1">
    <source>
        <dbReference type="ARBA" id="ARBA00022723"/>
    </source>
</evidence>
<dbReference type="SMART" id="SM00184">
    <property type="entry name" value="RING"/>
    <property type="match status" value="1"/>
</dbReference>
<dbReference type="EMBL" id="JH993025">
    <property type="protein sequence ID" value="EKX41216.1"/>
    <property type="molecule type" value="Genomic_DNA"/>
</dbReference>
<dbReference type="Gene3D" id="3.30.40.10">
    <property type="entry name" value="Zinc/RING finger domain, C3HC4 (zinc finger)"/>
    <property type="match status" value="1"/>
</dbReference>
<accession>L1IY96</accession>
<dbReference type="GeneID" id="17297872"/>
<evidence type="ECO:0000313" key="8">
    <source>
        <dbReference type="Proteomes" id="UP000011087"/>
    </source>
</evidence>
<gene>
    <name evidence="6" type="ORF">GUITHDRAFT_142140</name>
</gene>
<organism evidence="6">
    <name type="scientific">Guillardia theta (strain CCMP2712)</name>
    <name type="common">Cryptophyte</name>
    <dbReference type="NCBI Taxonomy" id="905079"/>
    <lineage>
        <taxon>Eukaryota</taxon>
        <taxon>Cryptophyceae</taxon>
        <taxon>Pyrenomonadales</taxon>
        <taxon>Geminigeraceae</taxon>
        <taxon>Guillardia</taxon>
    </lineage>
</organism>
<dbReference type="eggNOG" id="KOG0800">
    <property type="taxonomic scope" value="Eukaryota"/>
</dbReference>
<name>L1IY96_GUITC</name>
<dbReference type="GO" id="GO:0005634">
    <property type="term" value="C:nucleus"/>
    <property type="evidence" value="ECO:0007669"/>
    <property type="project" value="TreeGrafter"/>
</dbReference>
<evidence type="ECO:0000259" key="5">
    <source>
        <dbReference type="PROSITE" id="PS50089"/>
    </source>
</evidence>
<dbReference type="PaxDb" id="55529-EKX41216"/>
<dbReference type="InterPro" id="IPR013083">
    <property type="entry name" value="Znf_RING/FYVE/PHD"/>
</dbReference>
<dbReference type="GO" id="GO:0008270">
    <property type="term" value="F:zinc ion binding"/>
    <property type="evidence" value="ECO:0007669"/>
    <property type="project" value="UniProtKB-KW"/>
</dbReference>
<dbReference type="RefSeq" id="XP_005828196.1">
    <property type="nucleotide sequence ID" value="XM_005828139.1"/>
</dbReference>
<dbReference type="AlphaFoldDB" id="L1IY96"/>
<dbReference type="Proteomes" id="UP000011087">
    <property type="component" value="Unassembled WGS sequence"/>
</dbReference>
<dbReference type="PROSITE" id="PS50089">
    <property type="entry name" value="ZF_RING_2"/>
    <property type="match status" value="1"/>
</dbReference>
<keyword evidence="8" id="KW-1185">Reference proteome</keyword>
<dbReference type="InterPro" id="IPR001841">
    <property type="entry name" value="Znf_RING"/>
</dbReference>
<evidence type="ECO:0000256" key="3">
    <source>
        <dbReference type="ARBA" id="ARBA00022833"/>
    </source>
</evidence>
<dbReference type="InterPro" id="IPR051834">
    <property type="entry name" value="RING_finger_E3_ligase"/>
</dbReference>
<reference evidence="7" key="3">
    <citation type="submission" date="2015-06" db="UniProtKB">
        <authorList>
            <consortium name="EnsemblProtists"/>
        </authorList>
    </citation>
    <scope>IDENTIFICATION</scope>
</reference>
<dbReference type="OrthoDB" id="8062037at2759"/>
<evidence type="ECO:0000256" key="4">
    <source>
        <dbReference type="PROSITE-ProRule" id="PRU00175"/>
    </source>
</evidence>
<sequence>MFGEDASEMRVLPYWGRNLGNISQDHLRLSLINRDFTSNDYEALLSLDEAAGRSRGANQDRIDRLPCYTVAEGSKAPPCTVCLDPLNVSDQARILPCLHQFHKDCIDRWLRDNSTCPVCKMDPFSV</sequence>
<evidence type="ECO:0000256" key="2">
    <source>
        <dbReference type="ARBA" id="ARBA00022771"/>
    </source>
</evidence>
<dbReference type="OMA" id="NNMSHED"/>
<keyword evidence="3" id="KW-0862">Zinc</keyword>
<keyword evidence="1" id="KW-0479">Metal-binding</keyword>
<dbReference type="STRING" id="905079.L1IY96"/>
<reference evidence="8" key="2">
    <citation type="submission" date="2012-11" db="EMBL/GenBank/DDBJ databases">
        <authorList>
            <person name="Kuo A."/>
            <person name="Curtis B.A."/>
            <person name="Tanifuji G."/>
            <person name="Burki F."/>
            <person name="Gruber A."/>
            <person name="Irimia M."/>
            <person name="Maruyama S."/>
            <person name="Arias M.C."/>
            <person name="Ball S.G."/>
            <person name="Gile G.H."/>
            <person name="Hirakawa Y."/>
            <person name="Hopkins J.F."/>
            <person name="Rensing S.A."/>
            <person name="Schmutz J."/>
            <person name="Symeonidi A."/>
            <person name="Elias M."/>
            <person name="Eveleigh R.J."/>
            <person name="Herman E.K."/>
            <person name="Klute M.J."/>
            <person name="Nakayama T."/>
            <person name="Obornik M."/>
            <person name="Reyes-Prieto A."/>
            <person name="Armbrust E.V."/>
            <person name="Aves S.J."/>
            <person name="Beiko R.G."/>
            <person name="Coutinho P."/>
            <person name="Dacks J.B."/>
            <person name="Durnford D.G."/>
            <person name="Fast N.M."/>
            <person name="Green B.R."/>
            <person name="Grisdale C."/>
            <person name="Hempe F."/>
            <person name="Henrissat B."/>
            <person name="Hoppner M.P."/>
            <person name="Ishida K.-I."/>
            <person name="Kim E."/>
            <person name="Koreny L."/>
            <person name="Kroth P.G."/>
            <person name="Liu Y."/>
            <person name="Malik S.-B."/>
            <person name="Maier U.G."/>
            <person name="McRose D."/>
            <person name="Mock T."/>
            <person name="Neilson J.A."/>
            <person name="Onodera N.T."/>
            <person name="Poole A.M."/>
            <person name="Pritham E.J."/>
            <person name="Richards T.A."/>
            <person name="Rocap G."/>
            <person name="Roy S.W."/>
            <person name="Sarai C."/>
            <person name="Schaack S."/>
            <person name="Shirato S."/>
            <person name="Slamovits C.H."/>
            <person name="Spencer D.F."/>
            <person name="Suzuki S."/>
            <person name="Worden A.Z."/>
            <person name="Zauner S."/>
            <person name="Barry K."/>
            <person name="Bell C."/>
            <person name="Bharti A.K."/>
            <person name="Crow J.A."/>
            <person name="Grimwood J."/>
            <person name="Kramer R."/>
            <person name="Lindquist E."/>
            <person name="Lucas S."/>
            <person name="Salamov A."/>
            <person name="McFadden G.I."/>
            <person name="Lane C.E."/>
            <person name="Keeling P.J."/>
            <person name="Gray M.W."/>
            <person name="Grigoriev I.V."/>
            <person name="Archibald J.M."/>
        </authorList>
    </citation>
    <scope>NUCLEOTIDE SEQUENCE</scope>
    <source>
        <strain evidence="8">CCMP2712</strain>
    </source>
</reference>
<dbReference type="PANTHER" id="PTHR45931:SF3">
    <property type="entry name" value="RING ZINC FINGER-CONTAINING PROTEIN"/>
    <property type="match status" value="1"/>
</dbReference>
<evidence type="ECO:0000313" key="7">
    <source>
        <dbReference type="EnsemblProtists" id="EKX41216"/>
    </source>
</evidence>
<keyword evidence="2 4" id="KW-0863">Zinc-finger</keyword>
<protein>
    <recommendedName>
        <fullName evidence="5">RING-type domain-containing protein</fullName>
    </recommendedName>
</protein>
<proteinExistence type="predicted"/>
<dbReference type="Pfam" id="PF13639">
    <property type="entry name" value="zf-RING_2"/>
    <property type="match status" value="1"/>
</dbReference>
<feature type="domain" description="RING-type" evidence="5">
    <location>
        <begin position="79"/>
        <end position="120"/>
    </location>
</feature>
<dbReference type="SUPFAM" id="SSF57850">
    <property type="entry name" value="RING/U-box"/>
    <property type="match status" value="1"/>
</dbReference>
<dbReference type="GO" id="GO:0061630">
    <property type="term" value="F:ubiquitin protein ligase activity"/>
    <property type="evidence" value="ECO:0007669"/>
    <property type="project" value="TreeGrafter"/>
</dbReference>